<evidence type="ECO:0000313" key="2">
    <source>
        <dbReference type="EMBL" id="KAJ3653037.1"/>
    </source>
</evidence>
<reference evidence="2" key="1">
    <citation type="journal article" date="2023" name="G3 (Bethesda)">
        <title>Whole genome assemblies of Zophobas morio and Tenebrio molitor.</title>
        <authorList>
            <person name="Kaur S."/>
            <person name="Stinson S.A."/>
            <person name="diCenzo G.C."/>
        </authorList>
    </citation>
    <scope>NUCLEOTIDE SEQUENCE</scope>
    <source>
        <strain evidence="2">QUZm001</strain>
    </source>
</reference>
<evidence type="ECO:0000313" key="3">
    <source>
        <dbReference type="Proteomes" id="UP001168821"/>
    </source>
</evidence>
<name>A0AA38IFJ9_9CUCU</name>
<proteinExistence type="predicted"/>
<dbReference type="Pfam" id="PF04970">
    <property type="entry name" value="LRAT"/>
    <property type="match status" value="1"/>
</dbReference>
<dbReference type="AlphaFoldDB" id="A0AA38IFJ9"/>
<comment type="caution">
    <text evidence="2">The sequence shown here is derived from an EMBL/GenBank/DDBJ whole genome shotgun (WGS) entry which is preliminary data.</text>
</comment>
<keyword evidence="3" id="KW-1185">Reference proteome</keyword>
<dbReference type="InterPro" id="IPR007053">
    <property type="entry name" value="LRAT_dom"/>
</dbReference>
<feature type="domain" description="LRAT" evidence="1">
    <location>
        <begin position="48"/>
        <end position="166"/>
    </location>
</feature>
<dbReference type="Proteomes" id="UP001168821">
    <property type="component" value="Unassembled WGS sequence"/>
</dbReference>
<accession>A0AA38IFJ9</accession>
<dbReference type="Gene3D" id="3.90.1720.10">
    <property type="entry name" value="endopeptidase domain like (from Nostoc punctiforme)"/>
    <property type="match status" value="1"/>
</dbReference>
<organism evidence="2 3">
    <name type="scientific">Zophobas morio</name>
    <dbReference type="NCBI Taxonomy" id="2755281"/>
    <lineage>
        <taxon>Eukaryota</taxon>
        <taxon>Metazoa</taxon>
        <taxon>Ecdysozoa</taxon>
        <taxon>Arthropoda</taxon>
        <taxon>Hexapoda</taxon>
        <taxon>Insecta</taxon>
        <taxon>Pterygota</taxon>
        <taxon>Neoptera</taxon>
        <taxon>Endopterygota</taxon>
        <taxon>Coleoptera</taxon>
        <taxon>Polyphaga</taxon>
        <taxon>Cucujiformia</taxon>
        <taxon>Tenebrionidae</taxon>
        <taxon>Zophobas</taxon>
    </lineage>
</organism>
<dbReference type="EMBL" id="JALNTZ010000005">
    <property type="protein sequence ID" value="KAJ3653037.1"/>
    <property type="molecule type" value="Genomic_DNA"/>
</dbReference>
<sequence>MAVFGIAAAALGGSGLLAYVGASIAHNVAKYFLHYDEFETEKVNPSDLRPGDHIFVPGSNSHGLKAKGLVGYYHHGIYLGLIDGKIMVTDFGAENKSHPVIREFSKFLNGYSDQLYRRNYKVESKLLKPEKTLEYARLICNSKHRWEPYSLNTNNCEHYASLLKMAQFHSAQATHLPQELFYRQTVALNQGETILKLHTQDN</sequence>
<gene>
    <name evidence="2" type="ORF">Zmor_018955</name>
</gene>
<protein>
    <recommendedName>
        <fullName evidence="1">LRAT domain-containing protein</fullName>
    </recommendedName>
</protein>
<evidence type="ECO:0000259" key="1">
    <source>
        <dbReference type="Pfam" id="PF04970"/>
    </source>
</evidence>